<feature type="signal peptide" evidence="1">
    <location>
        <begin position="1"/>
        <end position="18"/>
    </location>
</feature>
<reference evidence="2" key="1">
    <citation type="submission" date="2020-05" db="EMBL/GenBank/DDBJ databases">
        <title>WGS assembly of Panicum virgatum.</title>
        <authorList>
            <person name="Lovell J.T."/>
            <person name="Jenkins J."/>
            <person name="Shu S."/>
            <person name="Juenger T.E."/>
            <person name="Schmutz J."/>
        </authorList>
    </citation>
    <scope>NUCLEOTIDE SEQUENCE</scope>
    <source>
        <strain evidence="2">AP13</strain>
    </source>
</reference>
<accession>A0A8T0MSH7</accession>
<keyword evidence="3" id="KW-1185">Reference proteome</keyword>
<proteinExistence type="predicted"/>
<keyword evidence="1" id="KW-0732">Signal</keyword>
<organism evidence="2 3">
    <name type="scientific">Panicum virgatum</name>
    <name type="common">Blackwell switchgrass</name>
    <dbReference type="NCBI Taxonomy" id="38727"/>
    <lineage>
        <taxon>Eukaryota</taxon>
        <taxon>Viridiplantae</taxon>
        <taxon>Streptophyta</taxon>
        <taxon>Embryophyta</taxon>
        <taxon>Tracheophyta</taxon>
        <taxon>Spermatophyta</taxon>
        <taxon>Magnoliopsida</taxon>
        <taxon>Liliopsida</taxon>
        <taxon>Poales</taxon>
        <taxon>Poaceae</taxon>
        <taxon>PACMAD clade</taxon>
        <taxon>Panicoideae</taxon>
        <taxon>Panicodae</taxon>
        <taxon>Paniceae</taxon>
        <taxon>Panicinae</taxon>
        <taxon>Panicum</taxon>
        <taxon>Panicum sect. Hiantes</taxon>
    </lineage>
</organism>
<evidence type="ECO:0000313" key="2">
    <source>
        <dbReference type="EMBL" id="KAG2538409.1"/>
    </source>
</evidence>
<dbReference type="EMBL" id="CM029054">
    <property type="protein sequence ID" value="KAG2538409.1"/>
    <property type="molecule type" value="Genomic_DNA"/>
</dbReference>
<protein>
    <recommendedName>
        <fullName evidence="4">Secreted protein</fullName>
    </recommendedName>
</protein>
<evidence type="ECO:0000313" key="3">
    <source>
        <dbReference type="Proteomes" id="UP000823388"/>
    </source>
</evidence>
<evidence type="ECO:0000256" key="1">
    <source>
        <dbReference type="SAM" id="SignalP"/>
    </source>
</evidence>
<name>A0A8T0MSH7_PANVG</name>
<comment type="caution">
    <text evidence="2">The sequence shown here is derived from an EMBL/GenBank/DDBJ whole genome shotgun (WGS) entry which is preliminary data.</text>
</comment>
<evidence type="ECO:0008006" key="4">
    <source>
        <dbReference type="Google" id="ProtNLM"/>
    </source>
</evidence>
<sequence length="79" mass="9536">MFVLVWDVFLYYLYNTCSYVPCQNSLYVRVINPSRLIYYGNPTYVFRYVSHCCNPHMFRKIVKYSINHFPSSTKPICNF</sequence>
<dbReference type="Proteomes" id="UP000823388">
    <property type="component" value="Chromosome 9N"/>
</dbReference>
<dbReference type="AlphaFoldDB" id="A0A8T0MSH7"/>
<gene>
    <name evidence="2" type="ORF">PVAP13_9NG430014</name>
</gene>
<feature type="chain" id="PRO_5035867447" description="Secreted protein" evidence="1">
    <location>
        <begin position="19"/>
        <end position="79"/>
    </location>
</feature>